<evidence type="ECO:0000256" key="3">
    <source>
        <dbReference type="ARBA" id="ARBA00022764"/>
    </source>
</evidence>
<keyword evidence="3 7" id="KW-0574">Periplasm</keyword>
<dbReference type="GO" id="GO:0051082">
    <property type="term" value="F:unfolded protein binding"/>
    <property type="evidence" value="ECO:0007669"/>
    <property type="project" value="UniProtKB-UniRule"/>
</dbReference>
<dbReference type="Gene3D" id="1.10.4030.10">
    <property type="entry name" value="Porin chaperone SurA, peptide-binding domain"/>
    <property type="match status" value="1"/>
</dbReference>
<dbReference type="GO" id="GO:0030288">
    <property type="term" value="C:outer membrane-bounded periplasmic space"/>
    <property type="evidence" value="ECO:0007669"/>
    <property type="project" value="InterPro"/>
</dbReference>
<dbReference type="GO" id="GO:0043165">
    <property type="term" value="P:Gram-negative-bacterium-type cell outer membrane assembly"/>
    <property type="evidence" value="ECO:0007669"/>
    <property type="project" value="InterPro"/>
</dbReference>
<dbReference type="GO" id="GO:0042277">
    <property type="term" value="F:peptide binding"/>
    <property type="evidence" value="ECO:0007669"/>
    <property type="project" value="InterPro"/>
</dbReference>
<dbReference type="Proteomes" id="UP000050836">
    <property type="component" value="Unassembled WGS sequence"/>
</dbReference>
<keyword evidence="6 7" id="KW-0413">Isomerase</keyword>
<protein>
    <recommendedName>
        <fullName evidence="7">Chaperone SurA</fullName>
    </recommendedName>
    <alternativeName>
        <fullName evidence="7">Peptidyl-prolyl cis-trans isomerase SurA</fullName>
        <shortName evidence="7">PPIase SurA</shortName>
        <ecNumber evidence="7">5.2.1.8</ecNumber>
    </alternativeName>
    <alternativeName>
        <fullName evidence="7">Rotamase SurA</fullName>
    </alternativeName>
</protein>
<comment type="subcellular location">
    <subcellularLocation>
        <location evidence="7">Periplasm</location>
    </subcellularLocation>
    <text evidence="7">Is capable of associating with the outer membrane.</text>
</comment>
<reference evidence="9 10" key="1">
    <citation type="submission" date="2015-10" db="EMBL/GenBank/DDBJ databases">
        <title>Genome sequencing and analysis of members of genus Stenotrophomonas.</title>
        <authorList>
            <person name="Patil P.P."/>
            <person name="Midha S."/>
            <person name="Patil P.B."/>
        </authorList>
    </citation>
    <scope>NUCLEOTIDE SEQUENCE [LARGE SCALE GENOMIC DNA]</scope>
    <source>
        <strain evidence="9 10">JCM 9942</strain>
    </source>
</reference>
<evidence type="ECO:0000256" key="1">
    <source>
        <dbReference type="ARBA" id="ARBA00022729"/>
    </source>
</evidence>
<dbReference type="PROSITE" id="PS50198">
    <property type="entry name" value="PPIC_PPIASE_2"/>
    <property type="match status" value="2"/>
</dbReference>
<feature type="domain" description="PpiC" evidence="8">
    <location>
        <begin position="173"/>
        <end position="275"/>
    </location>
</feature>
<dbReference type="InterPro" id="IPR027304">
    <property type="entry name" value="Trigger_fact/SurA_dom_sf"/>
</dbReference>
<comment type="domain">
    <text evidence="7">The PPIase activity resides only in the second parvulin domain. The N-terminal region and the C-terminal tail are necessary and sufficient for the chaperone activity of SurA. The PPIase activity is dispensable for SurA to function as a chaperone. The N-terminal region and the C-terminal tail are also required for porin recognition.</text>
</comment>
<dbReference type="GO" id="GO:0006457">
    <property type="term" value="P:protein folding"/>
    <property type="evidence" value="ECO:0007669"/>
    <property type="project" value="UniProtKB-UniRule"/>
</dbReference>
<sequence precursor="true">MTKTLPAILATLLAFSGVSAPVVAQQLQPLDRIAAIVDEDVVLQSELQRAVNNIKSQYAGREVQLPPDAVLERQVLERLVLVKLQAARAEGSGIRVSDQELNQAIGSIAQQNGTSLEGLRQRLAQDGISFEDFRKSVREEIIVQRLRQSFAQSRISVSEGEVDAALAQQNAGGTQYHLAHILVALPEGATAEQISTGQSKVDGIKNLLDKGELDFSAAAVRYSDSPNALEGGDLGWRSADEIPNAFANQIKTLKPGDVLGPIRGPSGFQLLKLVEVRDSNAGDTRTVTEFHARHILARVTEQQDEAAAKAKIETLRARIVGGADFQAVAKESSDDANSRGQGGDLGWFPADAFGPDFGQQVESLADNGVSQPFRTDAGWHIVQRVASRQTDVTDDNKRAQIRETIGRRKLEDEYNRFLQELRGEAYVSFRSGDRAENTAETPQQP</sequence>
<dbReference type="Gene3D" id="3.10.50.40">
    <property type="match status" value="2"/>
</dbReference>
<feature type="signal peptide" evidence="7">
    <location>
        <begin position="1"/>
        <end position="24"/>
    </location>
</feature>
<evidence type="ECO:0000259" key="8">
    <source>
        <dbReference type="PROSITE" id="PS50198"/>
    </source>
</evidence>
<dbReference type="EMBL" id="LLXS01000029">
    <property type="protein sequence ID" value="KRG41089.1"/>
    <property type="molecule type" value="Genomic_DNA"/>
</dbReference>
<evidence type="ECO:0000256" key="7">
    <source>
        <dbReference type="HAMAP-Rule" id="MF_01183"/>
    </source>
</evidence>
<keyword evidence="10" id="KW-1185">Reference proteome</keyword>
<dbReference type="InterPro" id="IPR015391">
    <property type="entry name" value="SurA_N"/>
</dbReference>
<dbReference type="AlphaFoldDB" id="A0A0R0AIK9"/>
<dbReference type="InterPro" id="IPR000297">
    <property type="entry name" value="PPIase_PpiC"/>
</dbReference>
<evidence type="ECO:0000313" key="9">
    <source>
        <dbReference type="EMBL" id="KRG41089.1"/>
    </source>
</evidence>
<organism evidence="9 10">
    <name type="scientific">Stenotrophomonas pictorum JCM 9942</name>
    <dbReference type="NCBI Taxonomy" id="1236960"/>
    <lineage>
        <taxon>Bacteria</taxon>
        <taxon>Pseudomonadati</taxon>
        <taxon>Pseudomonadota</taxon>
        <taxon>Gammaproteobacteria</taxon>
        <taxon>Lysobacterales</taxon>
        <taxon>Lysobacteraceae</taxon>
        <taxon>Stenotrophomonas</taxon>
    </lineage>
</organism>
<dbReference type="SUPFAM" id="SSF109998">
    <property type="entry name" value="Triger factor/SurA peptide-binding domain-like"/>
    <property type="match status" value="1"/>
</dbReference>
<dbReference type="GO" id="GO:0003755">
    <property type="term" value="F:peptidyl-prolyl cis-trans isomerase activity"/>
    <property type="evidence" value="ECO:0007669"/>
    <property type="project" value="UniProtKB-UniRule"/>
</dbReference>
<name>A0A0R0AIK9_9GAMM</name>
<evidence type="ECO:0000313" key="10">
    <source>
        <dbReference type="Proteomes" id="UP000050836"/>
    </source>
</evidence>
<feature type="chain" id="PRO_5008995007" description="Chaperone SurA" evidence="7">
    <location>
        <begin position="25"/>
        <end position="445"/>
    </location>
</feature>
<dbReference type="OrthoDB" id="14196at2"/>
<keyword evidence="4 7" id="KW-0697">Rotamase</keyword>
<comment type="function">
    <text evidence="7">Chaperone involved in the correct folding and assembly of outer membrane proteins. Recognizes specific patterns of aromatic residues and the orientation of their side chains, which are found more frequently in integral outer membrane proteins. May act in both early periplasmic and late outer membrane-associated steps of protein maturation.</text>
</comment>
<dbReference type="InterPro" id="IPR046357">
    <property type="entry name" value="PPIase_dom_sf"/>
</dbReference>
<dbReference type="GO" id="GO:0050821">
    <property type="term" value="P:protein stabilization"/>
    <property type="evidence" value="ECO:0007669"/>
    <property type="project" value="InterPro"/>
</dbReference>
<comment type="catalytic activity">
    <reaction evidence="7">
        <text>[protein]-peptidylproline (omega=180) = [protein]-peptidylproline (omega=0)</text>
        <dbReference type="Rhea" id="RHEA:16237"/>
        <dbReference type="Rhea" id="RHEA-COMP:10747"/>
        <dbReference type="Rhea" id="RHEA-COMP:10748"/>
        <dbReference type="ChEBI" id="CHEBI:83833"/>
        <dbReference type="ChEBI" id="CHEBI:83834"/>
        <dbReference type="EC" id="5.2.1.8"/>
    </reaction>
</comment>
<dbReference type="HAMAP" id="MF_01183">
    <property type="entry name" value="Chaperone_SurA"/>
    <property type="match status" value="1"/>
</dbReference>
<evidence type="ECO:0000256" key="5">
    <source>
        <dbReference type="ARBA" id="ARBA00023186"/>
    </source>
</evidence>
<dbReference type="Pfam" id="PF09312">
    <property type="entry name" value="SurA_N"/>
    <property type="match status" value="1"/>
</dbReference>
<dbReference type="RefSeq" id="WP_054659131.1">
    <property type="nucleotide sequence ID" value="NZ_BAZI01000146.1"/>
</dbReference>
<dbReference type="InterPro" id="IPR050280">
    <property type="entry name" value="OMP_Chaperone_SurA"/>
</dbReference>
<feature type="domain" description="PpiC" evidence="8">
    <location>
        <begin position="287"/>
        <end position="386"/>
    </location>
</feature>
<dbReference type="EC" id="5.2.1.8" evidence="7"/>
<keyword evidence="5 7" id="KW-0143">Chaperone</keyword>
<comment type="caution">
    <text evidence="9">The sequence shown here is derived from an EMBL/GenBank/DDBJ whole genome shotgun (WGS) entry which is preliminary data.</text>
</comment>
<evidence type="ECO:0000256" key="4">
    <source>
        <dbReference type="ARBA" id="ARBA00023110"/>
    </source>
</evidence>
<accession>A0A0R0AIK9</accession>
<dbReference type="PANTHER" id="PTHR47637:SF1">
    <property type="entry name" value="CHAPERONE SURA"/>
    <property type="match status" value="1"/>
</dbReference>
<dbReference type="PANTHER" id="PTHR47637">
    <property type="entry name" value="CHAPERONE SURA"/>
    <property type="match status" value="1"/>
</dbReference>
<proteinExistence type="inferred from homology"/>
<gene>
    <name evidence="7" type="primary">surA</name>
    <name evidence="9" type="ORF">ARC78_11965</name>
</gene>
<dbReference type="Pfam" id="PF00639">
    <property type="entry name" value="Rotamase"/>
    <property type="match status" value="2"/>
</dbReference>
<evidence type="ECO:0000256" key="6">
    <source>
        <dbReference type="ARBA" id="ARBA00023235"/>
    </source>
</evidence>
<dbReference type="SUPFAM" id="SSF54534">
    <property type="entry name" value="FKBP-like"/>
    <property type="match status" value="2"/>
</dbReference>
<evidence type="ECO:0000256" key="2">
    <source>
        <dbReference type="ARBA" id="ARBA00022737"/>
    </source>
</evidence>
<keyword evidence="2 7" id="KW-0677">Repeat</keyword>
<keyword evidence="1 7" id="KW-0732">Signal</keyword>
<dbReference type="InterPro" id="IPR023034">
    <property type="entry name" value="PPIase_SurA"/>
</dbReference>